<keyword evidence="4" id="KW-1185">Reference proteome</keyword>
<evidence type="ECO:0000259" key="2">
    <source>
        <dbReference type="PROSITE" id="PS50994"/>
    </source>
</evidence>
<dbReference type="InterPro" id="IPR012337">
    <property type="entry name" value="RNaseH-like_sf"/>
</dbReference>
<feature type="non-terminal residue" evidence="3">
    <location>
        <position position="2310"/>
    </location>
</feature>
<accession>A0A0M0JW87</accession>
<dbReference type="EMBL" id="JWZX01002237">
    <property type="protein sequence ID" value="KOO30393.1"/>
    <property type="molecule type" value="Genomic_DNA"/>
</dbReference>
<evidence type="ECO:0000313" key="4">
    <source>
        <dbReference type="Proteomes" id="UP000037460"/>
    </source>
</evidence>
<gene>
    <name evidence="3" type="ORF">Ctob_015840</name>
</gene>
<evidence type="ECO:0000313" key="3">
    <source>
        <dbReference type="EMBL" id="KOO30393.1"/>
    </source>
</evidence>
<name>A0A0M0JW87_9EUKA</name>
<dbReference type="Gene3D" id="3.30.420.10">
    <property type="entry name" value="Ribonuclease H-like superfamily/Ribonuclease H"/>
    <property type="match status" value="1"/>
</dbReference>
<protein>
    <recommendedName>
        <fullName evidence="2">Integrase catalytic domain-containing protein</fullName>
    </recommendedName>
</protein>
<comment type="caution">
    <text evidence="3">The sequence shown here is derived from an EMBL/GenBank/DDBJ whole genome shotgun (WGS) entry which is preliminary data.</text>
</comment>
<dbReference type="InterPro" id="IPR001584">
    <property type="entry name" value="Integrase_cat-core"/>
</dbReference>
<dbReference type="GO" id="GO:0003676">
    <property type="term" value="F:nucleic acid binding"/>
    <property type="evidence" value="ECO:0007669"/>
    <property type="project" value="InterPro"/>
</dbReference>
<evidence type="ECO:0000256" key="1">
    <source>
        <dbReference type="SAM" id="MobiDB-lite"/>
    </source>
</evidence>
<proteinExistence type="predicted"/>
<feature type="domain" description="Integrase catalytic" evidence="2">
    <location>
        <begin position="1338"/>
        <end position="1508"/>
    </location>
</feature>
<dbReference type="Proteomes" id="UP000037460">
    <property type="component" value="Unassembled WGS sequence"/>
</dbReference>
<dbReference type="SUPFAM" id="SSF53098">
    <property type="entry name" value="Ribonuclease H-like"/>
    <property type="match status" value="1"/>
</dbReference>
<reference evidence="4" key="1">
    <citation type="journal article" date="2015" name="PLoS Genet.">
        <title>Genome Sequence and Transcriptome Analyses of Chrysochromulina tobin: Metabolic Tools for Enhanced Algal Fitness in the Prominent Order Prymnesiales (Haptophyceae).</title>
        <authorList>
            <person name="Hovde B.T."/>
            <person name="Deodato C.R."/>
            <person name="Hunsperger H.M."/>
            <person name="Ryken S.A."/>
            <person name="Yost W."/>
            <person name="Jha R.K."/>
            <person name="Patterson J."/>
            <person name="Monnat R.J. Jr."/>
            <person name="Barlow S.B."/>
            <person name="Starkenburg S.R."/>
            <person name="Cattolico R.A."/>
        </authorList>
    </citation>
    <scope>NUCLEOTIDE SEQUENCE</scope>
    <source>
        <strain evidence="4">CCMP291</strain>
    </source>
</reference>
<dbReference type="InterPro" id="IPR036397">
    <property type="entry name" value="RNaseH_sf"/>
</dbReference>
<sequence>MCNANHDETKTPQGLVRIVAKRARELGLPAGSVLDDFVAPLIKTKKGDEKNKKGDGKDGKSPADEKSNRRPRAGKNDCDFCILDLCRSKEWSKGKDAKKHCLVCSFCDPTKTIPHYPAKGSTGAPTRTELMALTVCQAALRLDPKIDLKKQTIAYCRKLTEDTDGTKKPDEVAAPLVSMEALEMLMDEHGQEVTDPAEFVAWAKSLGIDLCAPLITTLGAVEEAEEVAAGAKEQAAVTPSYGWVQDNSVDATPASTALAALHAATPVSSLGRALAPVPEEPLVSTQESKSRSNLEIQSVSYTEAFARGVAYQAQAHMEMERRLVALQKKLKDRTWSWPLAYLLKLPLTMTQAMLAAIKALQASTTGSAEKTLLWGIILTLAIDKFGMRLTPAVHALLMYATRTILGMLGVLGQRLVSMSKRGVSTVLAQILATFASVLSTLSASMSPTLTGVAPAQREHSEAAHVIAQIHEHMLSPLVTVVVPVGNLDGTIDTSVPGVEQIIWVEGRTDEPGGSSDEPSSAYVHVAPGGFTTVRFREQGPHPQDDVEDQQPADQEQRAAEYDSTEEFEAFMNQAVHNDDELPHARRASTLDHARLYGAFAERYEIMFCDRMDPTASWSASRKVASLLSMWITDHINGDTITHFDIGPHRTIRDLLADSMQFQLVFMQTAHHFHDLVLPATVRIQTAVRKRRRRRIDNEYWAWKRDLKLERSASSAPSIPTSDLARPVLVKTMAVQPPRNLPKLLACERIHDREVRTYELIKRFPQRGLSCKYHTIVFWDEGCTEIKNSTDFAFEADRFQEYRVQDERIAHLIQERDDQLDRTRRASAATRDTSNLDDVRLTSALVVIEVNRFARAARVIQQGWRQYLNQRQLPGDEHYDPNNRLCPDGVPGCTCGSEYNLAWDLHNMWRNHMLGNLTAEAARVIQQDWKAHCQRRQVLLRRTMMHERSPLGLLLPLLGVNQVDKDPPFPDGAVGWCACAVCPLPVYPGEGSYCDLCWTVECGCGCVCQCQCDLESAQMLLPLLGPVTADEIRSVHAGQTQPRLSPAGMAIMTHEEALLAALPSNGIPAKAELSDNGATTGVSKTMLGAIPGTKRAATSGFAVADDSMLDSKVTYLFVYYRCGVDGKLPTVRRKHVLQGALCNIGSEGEDVYCHGQAYHFAADVGRVCIDALKPGATERTRVRLHMSANNLGWYWIEPITDGNVIRELLLKNKETVTDVIAPTISVKLPSWCAWPCTPEVLESDQCFDELNQQILAPINPHTGVSMNRPAKLNGYEMLCRMHVVLGHPGLATMLHTLGLMKHTKGMISKADVEKFVRRKCGLCESMLMNTPAFRPSTTLSPAPEPGQVWTRDTLKFRVAQFHLNSLYVTGYSDKASGMWVLIPHLDYTAETVIELDQKLRTFVRPINGEILRIKSDNHPSYKAKETFTYLAEAEIGPQFSPVYGHQMVGEAEVIWRYVVPRANALLKGCPTDNGEEHEIFAMFTAAAARNDMIPIGKTASPSMVFHRLSEPVLESQVAFGAPCKFLKYPEQRDSKFEEHATAGSFRGPSRETLDVTPKLCYVLTMRNDERKVMSTVHMGTIRVDERPVIARTTVSHPSHQPFGDASVEHATDLEPEQLDFSTWRDVATEGYVPDATASRPTHSAAPVPRLVWQPSCVAPDVPFVVGICGGAQGYANDLCELTHKLSEGQIMYFSIDLQVGGHGHNITLPRVLASVGDLLRDKRCVGAGFQPDCKAVSALLCLRPGPKMVFTRDEKNGVRDLEPADAKRRDDAIALYSACARLARHVCHDADSKRDKFVWWEAPVGRGASSPFAIVGQESHSPLFDMDLFVELANELHLQPVYVDQGSTGADAPKTTAIYGTPNIIEHLDALLGALPLAVPSGGARTVGFDEQGVSKAKGLANLGATCDGTCGASDVGTGFDRDHATGSGAIDCDVPSVVTDVLPAGTAAEAGVTDSSPTQQDILIEFQKAFPPKSRVDVQWDEPVTIYGGVIVGKGRLDTTGKAMFQVRYDEGGEKFWHCIDDTRVTKPLAKLKTLVVEGERVTELTDDRDDLVTGDVTVACLVSQLTKHHTELLVAFLTAVDGVDKHDAEALRAAVNDDRCEEGAHNILFPLMDVETGEIIQVISAVVSNGKEAVTIDPNLASRYDVPQTYKQYKLSPHKAYWRTAMELKMEAYEAVPVWKVVSIKTVPRSTRIFRLKWVFVMKAVPGSEKLKFAPRLCLVGTNMDPEQFPSFADVGRKITLKIITAVYAAHMEDFTAHQADDSDAFQNTIVDGSDGDKPKTMVYSYQAPDFETKSDNGETLVLEHRTAF</sequence>
<feature type="region of interest" description="Disordered" evidence="1">
    <location>
        <begin position="533"/>
        <end position="562"/>
    </location>
</feature>
<organism evidence="3 4">
    <name type="scientific">Chrysochromulina tobinii</name>
    <dbReference type="NCBI Taxonomy" id="1460289"/>
    <lineage>
        <taxon>Eukaryota</taxon>
        <taxon>Haptista</taxon>
        <taxon>Haptophyta</taxon>
        <taxon>Prymnesiophyceae</taxon>
        <taxon>Prymnesiales</taxon>
        <taxon>Chrysochromulinaceae</taxon>
        <taxon>Chrysochromulina</taxon>
    </lineage>
</organism>
<dbReference type="GO" id="GO:0015074">
    <property type="term" value="P:DNA integration"/>
    <property type="evidence" value="ECO:0007669"/>
    <property type="project" value="InterPro"/>
</dbReference>
<feature type="region of interest" description="Disordered" evidence="1">
    <location>
        <begin position="47"/>
        <end position="73"/>
    </location>
</feature>
<dbReference type="PROSITE" id="PS50994">
    <property type="entry name" value="INTEGRASE"/>
    <property type="match status" value="1"/>
</dbReference>
<feature type="compositionally biased region" description="Basic and acidic residues" evidence="1">
    <location>
        <begin position="534"/>
        <end position="544"/>
    </location>
</feature>